<organism evidence="2 3">
    <name type="scientific">Melghirimyces profundicolus</name>
    <dbReference type="NCBI Taxonomy" id="1242148"/>
    <lineage>
        <taxon>Bacteria</taxon>
        <taxon>Bacillati</taxon>
        <taxon>Bacillota</taxon>
        <taxon>Bacilli</taxon>
        <taxon>Bacillales</taxon>
        <taxon>Thermoactinomycetaceae</taxon>
        <taxon>Melghirimyces</taxon>
    </lineage>
</organism>
<gene>
    <name evidence="2" type="ORF">C8P63_13024</name>
</gene>
<evidence type="ECO:0000313" key="2">
    <source>
        <dbReference type="EMBL" id="PTX52712.1"/>
    </source>
</evidence>
<feature type="transmembrane region" description="Helical" evidence="1">
    <location>
        <begin position="12"/>
        <end position="30"/>
    </location>
</feature>
<evidence type="ECO:0000313" key="3">
    <source>
        <dbReference type="Proteomes" id="UP000244240"/>
    </source>
</evidence>
<comment type="caution">
    <text evidence="2">The sequence shown here is derived from an EMBL/GenBank/DDBJ whole genome shotgun (WGS) entry which is preliminary data.</text>
</comment>
<keyword evidence="3" id="KW-1185">Reference proteome</keyword>
<keyword evidence="1" id="KW-1133">Transmembrane helix</keyword>
<accession>A0A2T6B9L1</accession>
<name>A0A2T6B9L1_9BACL</name>
<reference evidence="2 3" key="1">
    <citation type="submission" date="2018-04" db="EMBL/GenBank/DDBJ databases">
        <title>Genomic Encyclopedia of Archaeal and Bacterial Type Strains, Phase II (KMG-II): from individual species to whole genera.</title>
        <authorList>
            <person name="Goeker M."/>
        </authorList>
    </citation>
    <scope>NUCLEOTIDE SEQUENCE [LARGE SCALE GENOMIC DNA]</scope>
    <source>
        <strain evidence="2 3">DSM 45787</strain>
    </source>
</reference>
<sequence>MLFPYGFITHKLLLFHFIFILCIISGLLISQNFG</sequence>
<proteinExistence type="predicted"/>
<evidence type="ECO:0000256" key="1">
    <source>
        <dbReference type="SAM" id="Phobius"/>
    </source>
</evidence>
<keyword evidence="1" id="KW-0812">Transmembrane</keyword>
<dbReference type="AlphaFoldDB" id="A0A2T6B9L1"/>
<keyword evidence="1" id="KW-0472">Membrane</keyword>
<protein>
    <submittedName>
        <fullName evidence="2">Uncharacterized protein</fullName>
    </submittedName>
</protein>
<dbReference type="EMBL" id="QBKR01000030">
    <property type="protein sequence ID" value="PTX52712.1"/>
    <property type="molecule type" value="Genomic_DNA"/>
</dbReference>
<dbReference type="Proteomes" id="UP000244240">
    <property type="component" value="Unassembled WGS sequence"/>
</dbReference>